<evidence type="ECO:0000313" key="2">
    <source>
        <dbReference type="Proteomes" id="UP000091857"/>
    </source>
</evidence>
<dbReference type="Proteomes" id="UP000091857">
    <property type="component" value="Chromosome 16"/>
</dbReference>
<evidence type="ECO:0000313" key="1">
    <source>
        <dbReference type="EMBL" id="KAG8635453.1"/>
    </source>
</evidence>
<gene>
    <name evidence="1" type="ORF">MANES_16G040225v8</name>
</gene>
<keyword evidence="2" id="KW-1185">Reference proteome</keyword>
<name>A0ACB7G6V5_MANES</name>
<accession>A0ACB7G6V5</accession>
<reference evidence="2" key="1">
    <citation type="journal article" date="2016" name="Nat. Biotechnol.">
        <title>Sequencing wild and cultivated cassava and related species reveals extensive interspecific hybridization and genetic diversity.</title>
        <authorList>
            <person name="Bredeson J.V."/>
            <person name="Lyons J.B."/>
            <person name="Prochnik S.E."/>
            <person name="Wu G.A."/>
            <person name="Ha C.M."/>
            <person name="Edsinger-Gonzales E."/>
            <person name="Grimwood J."/>
            <person name="Schmutz J."/>
            <person name="Rabbi I.Y."/>
            <person name="Egesi C."/>
            <person name="Nauluvula P."/>
            <person name="Lebot V."/>
            <person name="Ndunguru J."/>
            <person name="Mkamilo G."/>
            <person name="Bart R.S."/>
            <person name="Setter T.L."/>
            <person name="Gleadow R.M."/>
            <person name="Kulakow P."/>
            <person name="Ferguson M.E."/>
            <person name="Rounsley S."/>
            <person name="Rokhsar D.S."/>
        </authorList>
    </citation>
    <scope>NUCLEOTIDE SEQUENCE [LARGE SCALE GENOMIC DNA]</scope>
    <source>
        <strain evidence="2">cv. AM560-2</strain>
    </source>
</reference>
<protein>
    <submittedName>
        <fullName evidence="1">Uncharacterized protein</fullName>
    </submittedName>
</protein>
<sequence>MHLDKPVSWQILSESKSCPKLNKTTLKTQYQMQKIKNYTAKEKWTKAKFKLFSAYPSRIQVSLALFAIKLDSKCNPNIMTNSVPIQPNSIAKTPNKKQLKIINIGTKFT</sequence>
<comment type="caution">
    <text evidence="1">The sequence shown here is derived from an EMBL/GenBank/DDBJ whole genome shotgun (WGS) entry which is preliminary data.</text>
</comment>
<dbReference type="EMBL" id="CM004402">
    <property type="protein sequence ID" value="KAG8635453.1"/>
    <property type="molecule type" value="Genomic_DNA"/>
</dbReference>
<organism evidence="1 2">
    <name type="scientific">Manihot esculenta</name>
    <name type="common">Cassava</name>
    <name type="synonym">Jatropha manihot</name>
    <dbReference type="NCBI Taxonomy" id="3983"/>
    <lineage>
        <taxon>Eukaryota</taxon>
        <taxon>Viridiplantae</taxon>
        <taxon>Streptophyta</taxon>
        <taxon>Embryophyta</taxon>
        <taxon>Tracheophyta</taxon>
        <taxon>Spermatophyta</taxon>
        <taxon>Magnoliopsida</taxon>
        <taxon>eudicotyledons</taxon>
        <taxon>Gunneridae</taxon>
        <taxon>Pentapetalae</taxon>
        <taxon>rosids</taxon>
        <taxon>fabids</taxon>
        <taxon>Malpighiales</taxon>
        <taxon>Euphorbiaceae</taxon>
        <taxon>Crotonoideae</taxon>
        <taxon>Manihoteae</taxon>
        <taxon>Manihot</taxon>
    </lineage>
</organism>
<proteinExistence type="predicted"/>